<sequence length="107" mass="11668">MCVWASQAIRTPPKNGNLDHVVGRILTWTLQIQKTEGETKKMDESHCYSIKLTWSPVPTGAGKPPTFGQSLPTITEAGKPSTPNYCCLAMTDPEHGTTNTWQAPTPS</sequence>
<accession>A0A5B7DJW4</accession>
<name>A0A5B7DJW4_PORTR</name>
<reference evidence="1 2" key="1">
    <citation type="submission" date="2019-05" db="EMBL/GenBank/DDBJ databases">
        <title>Another draft genome of Portunus trituberculatus and its Hox gene families provides insights of decapod evolution.</title>
        <authorList>
            <person name="Jeong J.-H."/>
            <person name="Song I."/>
            <person name="Kim S."/>
            <person name="Choi T."/>
            <person name="Kim D."/>
            <person name="Ryu S."/>
            <person name="Kim W."/>
        </authorList>
    </citation>
    <scope>NUCLEOTIDE SEQUENCE [LARGE SCALE GENOMIC DNA]</scope>
    <source>
        <tissue evidence="1">Muscle</tissue>
    </source>
</reference>
<organism evidence="1 2">
    <name type="scientific">Portunus trituberculatus</name>
    <name type="common">Swimming crab</name>
    <name type="synonym">Neptunus trituberculatus</name>
    <dbReference type="NCBI Taxonomy" id="210409"/>
    <lineage>
        <taxon>Eukaryota</taxon>
        <taxon>Metazoa</taxon>
        <taxon>Ecdysozoa</taxon>
        <taxon>Arthropoda</taxon>
        <taxon>Crustacea</taxon>
        <taxon>Multicrustacea</taxon>
        <taxon>Malacostraca</taxon>
        <taxon>Eumalacostraca</taxon>
        <taxon>Eucarida</taxon>
        <taxon>Decapoda</taxon>
        <taxon>Pleocyemata</taxon>
        <taxon>Brachyura</taxon>
        <taxon>Eubrachyura</taxon>
        <taxon>Portunoidea</taxon>
        <taxon>Portunidae</taxon>
        <taxon>Portuninae</taxon>
        <taxon>Portunus</taxon>
    </lineage>
</organism>
<comment type="caution">
    <text evidence="1">The sequence shown here is derived from an EMBL/GenBank/DDBJ whole genome shotgun (WGS) entry which is preliminary data.</text>
</comment>
<dbReference type="EMBL" id="VSRR010000971">
    <property type="protein sequence ID" value="MPC21407.1"/>
    <property type="molecule type" value="Genomic_DNA"/>
</dbReference>
<dbReference type="AlphaFoldDB" id="A0A5B7DJW4"/>
<evidence type="ECO:0000313" key="2">
    <source>
        <dbReference type="Proteomes" id="UP000324222"/>
    </source>
</evidence>
<evidence type="ECO:0000313" key="1">
    <source>
        <dbReference type="EMBL" id="MPC21407.1"/>
    </source>
</evidence>
<gene>
    <name evidence="1" type="ORF">E2C01_014393</name>
</gene>
<keyword evidence="2" id="KW-1185">Reference proteome</keyword>
<protein>
    <submittedName>
        <fullName evidence="1">Uncharacterized protein</fullName>
    </submittedName>
</protein>
<dbReference type="Proteomes" id="UP000324222">
    <property type="component" value="Unassembled WGS sequence"/>
</dbReference>
<proteinExistence type="predicted"/>